<dbReference type="AlphaFoldDB" id="A0A2A5IPG1"/>
<sequence>MQLLKTPLIATLQIMALFVFAKLMNVLAAFLHLRIPGTILGILVIFLLLHFNIIKLKWIELGGVWLLGELLLFFIPSAVGVIDYGKLLSQSGTSIVLVVLLSTFVVMLSTGIMTQMIAKRKERKKLC</sequence>
<feature type="transmembrane region" description="Helical" evidence="6">
    <location>
        <begin position="37"/>
        <end position="54"/>
    </location>
</feature>
<dbReference type="PANTHER" id="PTHR33931:SF2">
    <property type="entry name" value="HOLIN-LIKE PROTEIN CIDA"/>
    <property type="match status" value="1"/>
</dbReference>
<evidence type="ECO:0000256" key="1">
    <source>
        <dbReference type="ARBA" id="ARBA00004651"/>
    </source>
</evidence>
<keyword evidence="3 6" id="KW-0812">Transmembrane</keyword>
<dbReference type="NCBIfam" id="NF002460">
    <property type="entry name" value="PRK01658.1"/>
    <property type="match status" value="1"/>
</dbReference>
<evidence type="ECO:0000256" key="6">
    <source>
        <dbReference type="SAM" id="Phobius"/>
    </source>
</evidence>
<gene>
    <name evidence="7" type="ORF">CEY02_17655</name>
</gene>
<accession>A0A2A5IPG1</accession>
<protein>
    <submittedName>
        <fullName evidence="7">Holin</fullName>
    </submittedName>
</protein>
<evidence type="ECO:0000313" key="8">
    <source>
        <dbReference type="Proteomes" id="UP000228754"/>
    </source>
</evidence>
<feature type="transmembrane region" description="Helical" evidence="6">
    <location>
        <begin position="94"/>
        <end position="118"/>
    </location>
</feature>
<keyword evidence="4 6" id="KW-1133">Transmembrane helix</keyword>
<evidence type="ECO:0000256" key="3">
    <source>
        <dbReference type="ARBA" id="ARBA00022692"/>
    </source>
</evidence>
<dbReference type="GO" id="GO:0005886">
    <property type="term" value="C:plasma membrane"/>
    <property type="evidence" value="ECO:0007669"/>
    <property type="project" value="UniProtKB-SubCell"/>
</dbReference>
<comment type="caution">
    <text evidence="7">The sequence shown here is derived from an EMBL/GenBank/DDBJ whole genome shotgun (WGS) entry which is preliminary data.</text>
</comment>
<dbReference type="PANTHER" id="PTHR33931">
    <property type="entry name" value="HOLIN-LIKE PROTEIN CIDA-RELATED"/>
    <property type="match status" value="1"/>
</dbReference>
<organism evidence="7 8">
    <name type="scientific">Bacillus pumilus</name>
    <name type="common">Bacillus mesentericus</name>
    <dbReference type="NCBI Taxonomy" id="1408"/>
    <lineage>
        <taxon>Bacteria</taxon>
        <taxon>Bacillati</taxon>
        <taxon>Bacillota</taxon>
        <taxon>Bacilli</taxon>
        <taxon>Bacillales</taxon>
        <taxon>Bacillaceae</taxon>
        <taxon>Bacillus</taxon>
    </lineage>
</organism>
<feature type="transmembrane region" description="Helical" evidence="6">
    <location>
        <begin position="61"/>
        <end position="82"/>
    </location>
</feature>
<reference evidence="7 8" key="1">
    <citation type="submission" date="2017-06" db="EMBL/GenBank/DDBJ databases">
        <title>Draft Genome Sequence of Bacillus sp Strain 36R Isolated from saline sediment at Atanasia, Sonora, Mexico.</title>
        <authorList>
            <person name="Sanchez Diaz R."/>
            <person name="Quiroz Macias M.E."/>
            <person name="Ibarra Gamez J.C."/>
            <person name="Enciso Ibarra J."/>
            <person name="Gomez Gil B."/>
            <person name="Galaviz Silva L."/>
        </authorList>
    </citation>
    <scope>NUCLEOTIDE SEQUENCE [LARGE SCALE GENOMIC DNA]</scope>
    <source>
        <strain evidence="7 8">36R_ATNSAL</strain>
    </source>
</reference>
<dbReference type="Pfam" id="PF03788">
    <property type="entry name" value="LrgA"/>
    <property type="match status" value="1"/>
</dbReference>
<feature type="transmembrane region" description="Helical" evidence="6">
    <location>
        <begin position="12"/>
        <end position="31"/>
    </location>
</feature>
<keyword evidence="5 6" id="KW-0472">Membrane</keyword>
<evidence type="ECO:0000256" key="2">
    <source>
        <dbReference type="ARBA" id="ARBA00022475"/>
    </source>
</evidence>
<dbReference type="Proteomes" id="UP000228754">
    <property type="component" value="Unassembled WGS sequence"/>
</dbReference>
<proteinExistence type="predicted"/>
<dbReference type="InterPro" id="IPR005538">
    <property type="entry name" value="LrgA/CidA"/>
</dbReference>
<dbReference type="EMBL" id="NKHG01000113">
    <property type="protein sequence ID" value="PCK18857.1"/>
    <property type="molecule type" value="Genomic_DNA"/>
</dbReference>
<keyword evidence="2" id="KW-1003">Cell membrane</keyword>
<dbReference type="OrthoDB" id="3176438at2"/>
<comment type="subcellular location">
    <subcellularLocation>
        <location evidence="1">Cell membrane</location>
        <topology evidence="1">Multi-pass membrane protein</topology>
    </subcellularLocation>
</comment>
<evidence type="ECO:0000256" key="5">
    <source>
        <dbReference type="ARBA" id="ARBA00023136"/>
    </source>
</evidence>
<evidence type="ECO:0000256" key="4">
    <source>
        <dbReference type="ARBA" id="ARBA00022989"/>
    </source>
</evidence>
<name>A0A2A5IPG1_BACPU</name>
<evidence type="ECO:0000313" key="7">
    <source>
        <dbReference type="EMBL" id="PCK18857.1"/>
    </source>
</evidence>